<dbReference type="PROSITE" id="PS51740">
    <property type="entry name" value="SPOVT_ABRB"/>
    <property type="match status" value="1"/>
</dbReference>
<gene>
    <name evidence="3" type="ORF">L687_01105</name>
</gene>
<evidence type="ECO:0000256" key="1">
    <source>
        <dbReference type="PROSITE-ProRule" id="PRU01076"/>
    </source>
</evidence>
<accession>T5KI54</accession>
<reference evidence="3 4" key="1">
    <citation type="journal article" date="2013" name="Genome Announc.">
        <title>Whole-genome sequences of five oyster-associated bacteria show potential for crude oil hydrocarbon degradation.</title>
        <authorList>
            <person name="Chauhan A."/>
            <person name="Green S."/>
            <person name="Pathak A."/>
            <person name="Thomas J."/>
            <person name="Venkatramanan R."/>
        </authorList>
    </citation>
    <scope>NUCLEOTIDE SEQUENCE [LARGE SCALE GENOMIC DNA]</scope>
    <source>
        <strain evidence="3 4">MF109</strain>
    </source>
</reference>
<sequence>MDKAGRIVIPAALRERVGLIPGPIDLILDGNGIRIEIDAPDNLIEKDGRLVVASSGMAITPDDIRELRLADQR</sequence>
<comment type="caution">
    <text evidence="3">The sequence shown here is derived from an EMBL/GenBank/DDBJ whole genome shotgun (WGS) entry which is preliminary data.</text>
</comment>
<name>T5KI54_MICMQ</name>
<dbReference type="Proteomes" id="UP000016033">
    <property type="component" value="Unassembled WGS sequence"/>
</dbReference>
<dbReference type="SUPFAM" id="SSF89447">
    <property type="entry name" value="AbrB/MazE/MraZ-like"/>
    <property type="match status" value="1"/>
</dbReference>
<dbReference type="InterPro" id="IPR007159">
    <property type="entry name" value="SpoVT-AbrB_dom"/>
</dbReference>
<dbReference type="PATRIC" id="fig|1333857.3.peg.2126"/>
<dbReference type="InterPro" id="IPR037914">
    <property type="entry name" value="SpoVT-AbrB_sf"/>
</dbReference>
<evidence type="ECO:0000259" key="2">
    <source>
        <dbReference type="PROSITE" id="PS51740"/>
    </source>
</evidence>
<feature type="domain" description="SpoVT-AbrB" evidence="2">
    <location>
        <begin position="1"/>
        <end position="42"/>
    </location>
</feature>
<dbReference type="GO" id="GO:0003677">
    <property type="term" value="F:DNA binding"/>
    <property type="evidence" value="ECO:0007669"/>
    <property type="project" value="UniProtKB-UniRule"/>
</dbReference>
<keyword evidence="1" id="KW-0238">DNA-binding</keyword>
<evidence type="ECO:0000313" key="3">
    <source>
        <dbReference type="EMBL" id="EQM75657.1"/>
    </source>
</evidence>
<protein>
    <recommendedName>
        <fullName evidence="2">SpoVT-AbrB domain-containing protein</fullName>
    </recommendedName>
</protein>
<organism evidence="3 4">
    <name type="scientific">Microbacterium maritypicum MF109</name>
    <dbReference type="NCBI Taxonomy" id="1333857"/>
    <lineage>
        <taxon>Bacteria</taxon>
        <taxon>Bacillati</taxon>
        <taxon>Actinomycetota</taxon>
        <taxon>Actinomycetes</taxon>
        <taxon>Micrococcales</taxon>
        <taxon>Microbacteriaceae</taxon>
        <taxon>Microbacterium</taxon>
    </lineage>
</organism>
<evidence type="ECO:0000313" key="4">
    <source>
        <dbReference type="Proteomes" id="UP000016033"/>
    </source>
</evidence>
<dbReference type="EMBL" id="ATAO01000195">
    <property type="protein sequence ID" value="EQM75657.1"/>
    <property type="molecule type" value="Genomic_DNA"/>
</dbReference>
<dbReference type="AlphaFoldDB" id="T5KI54"/>
<proteinExistence type="predicted"/>